<accession>A0A836KYM0</accession>
<organism evidence="7 8">
    <name type="scientific">Leishmania enriettii</name>
    <dbReference type="NCBI Taxonomy" id="5663"/>
    <lineage>
        <taxon>Eukaryota</taxon>
        <taxon>Discoba</taxon>
        <taxon>Euglenozoa</taxon>
        <taxon>Kinetoplastea</taxon>
        <taxon>Metakinetoplastina</taxon>
        <taxon>Trypanosomatida</taxon>
        <taxon>Trypanosomatidae</taxon>
        <taxon>Leishmaniinae</taxon>
        <taxon>Leishmania</taxon>
    </lineage>
</organism>
<dbReference type="OrthoDB" id="6500128at2759"/>
<dbReference type="PROSITE" id="PS50929">
    <property type="entry name" value="ABC_TM1F"/>
    <property type="match status" value="1"/>
</dbReference>
<dbReference type="EMBL" id="JAFHKP010000015">
    <property type="protein sequence ID" value="KAG5482708.1"/>
    <property type="molecule type" value="Genomic_DNA"/>
</dbReference>
<dbReference type="InterPro" id="IPR039421">
    <property type="entry name" value="Type_1_exporter"/>
</dbReference>
<reference evidence="7 8" key="1">
    <citation type="submission" date="2021-02" db="EMBL/GenBank/DDBJ databases">
        <title>Leishmania (Mundinia) enrietti genome sequencing and assembly.</title>
        <authorList>
            <person name="Almutairi H."/>
            <person name="Gatherer D."/>
        </authorList>
    </citation>
    <scope>NUCLEOTIDE SEQUENCE [LARGE SCALE GENOMIC DNA]</scope>
    <source>
        <strain evidence="7">CUR178</strain>
    </source>
</reference>
<keyword evidence="3 5" id="KW-1133">Transmembrane helix</keyword>
<feature type="transmembrane region" description="Helical" evidence="5">
    <location>
        <begin position="40"/>
        <end position="62"/>
    </location>
</feature>
<evidence type="ECO:0000313" key="8">
    <source>
        <dbReference type="Proteomes" id="UP000674179"/>
    </source>
</evidence>
<name>A0A836KYM0_LEIEN</name>
<evidence type="ECO:0000256" key="4">
    <source>
        <dbReference type="ARBA" id="ARBA00023136"/>
    </source>
</evidence>
<protein>
    <recommendedName>
        <fullName evidence="6">ABC transmembrane type-1 domain-containing protein</fullName>
    </recommendedName>
</protein>
<comment type="caution">
    <text evidence="7">The sequence shown here is derived from an EMBL/GenBank/DDBJ whole genome shotgun (WGS) entry which is preliminary data.</text>
</comment>
<proteinExistence type="predicted"/>
<evidence type="ECO:0000256" key="2">
    <source>
        <dbReference type="ARBA" id="ARBA00022692"/>
    </source>
</evidence>
<dbReference type="RefSeq" id="XP_067694398.1">
    <property type="nucleotide sequence ID" value="XM_067838404.1"/>
</dbReference>
<dbReference type="GO" id="GO:0005524">
    <property type="term" value="F:ATP binding"/>
    <property type="evidence" value="ECO:0007669"/>
    <property type="project" value="InterPro"/>
</dbReference>
<evidence type="ECO:0000256" key="5">
    <source>
        <dbReference type="SAM" id="Phobius"/>
    </source>
</evidence>
<dbReference type="Proteomes" id="UP000674179">
    <property type="component" value="Chromosome 15"/>
</dbReference>
<feature type="domain" description="ABC transmembrane type-1" evidence="6">
    <location>
        <begin position="42"/>
        <end position="137"/>
    </location>
</feature>
<keyword evidence="2 5" id="KW-0812">Transmembrane</keyword>
<dbReference type="AlphaFoldDB" id="A0A836KYM0"/>
<dbReference type="InterPro" id="IPR036640">
    <property type="entry name" value="ABC1_TM_sf"/>
</dbReference>
<dbReference type="SUPFAM" id="SSF90123">
    <property type="entry name" value="ABC transporter transmembrane region"/>
    <property type="match status" value="1"/>
</dbReference>
<dbReference type="GO" id="GO:0016020">
    <property type="term" value="C:membrane"/>
    <property type="evidence" value="ECO:0007669"/>
    <property type="project" value="UniProtKB-SubCell"/>
</dbReference>
<dbReference type="KEGG" id="lenr:94173914"/>
<dbReference type="InterPro" id="IPR011527">
    <property type="entry name" value="ABC1_TM_dom"/>
</dbReference>
<keyword evidence="8" id="KW-1185">Reference proteome</keyword>
<evidence type="ECO:0000259" key="6">
    <source>
        <dbReference type="PROSITE" id="PS50929"/>
    </source>
</evidence>
<dbReference type="GeneID" id="94173914"/>
<evidence type="ECO:0000256" key="3">
    <source>
        <dbReference type="ARBA" id="ARBA00022989"/>
    </source>
</evidence>
<sequence length="137" mass="15210">MAGAVAPINSILLGRRMNALANYQALHDREQSKNMLRTNASFSVIIAAYAFFGWLLQFFYGYAGERLTIELRTLLFKQILLRDMAFFETLGRDAGTLSGMLSGDCEAIHQLRGPVVGIRIQIACTVVVGIIVGFFFQ</sequence>
<dbReference type="Gene3D" id="1.20.1560.10">
    <property type="entry name" value="ABC transporter type 1, transmembrane domain"/>
    <property type="match status" value="1"/>
</dbReference>
<dbReference type="GO" id="GO:0140359">
    <property type="term" value="F:ABC-type transporter activity"/>
    <property type="evidence" value="ECO:0007669"/>
    <property type="project" value="InterPro"/>
</dbReference>
<comment type="subcellular location">
    <subcellularLocation>
        <location evidence="1">Membrane</location>
        <topology evidence="1">Multi-pass membrane protein</topology>
    </subcellularLocation>
</comment>
<feature type="transmembrane region" description="Helical" evidence="5">
    <location>
        <begin position="116"/>
        <end position="136"/>
    </location>
</feature>
<evidence type="ECO:0000256" key="1">
    <source>
        <dbReference type="ARBA" id="ARBA00004141"/>
    </source>
</evidence>
<keyword evidence="4 5" id="KW-0472">Membrane</keyword>
<evidence type="ECO:0000313" key="7">
    <source>
        <dbReference type="EMBL" id="KAG5482708.1"/>
    </source>
</evidence>
<dbReference type="PANTHER" id="PTHR43394">
    <property type="entry name" value="ATP-DEPENDENT PERMEASE MDL1, MITOCHONDRIAL"/>
    <property type="match status" value="1"/>
</dbReference>
<gene>
    <name evidence="7" type="ORF">CUR178_06745</name>
</gene>
<dbReference type="Pfam" id="PF00664">
    <property type="entry name" value="ABC_membrane"/>
    <property type="match status" value="1"/>
</dbReference>